<reference evidence="2" key="1">
    <citation type="submission" date="2017-01" db="EMBL/GenBank/DDBJ databases">
        <authorList>
            <person name="Joensson R."/>
        </authorList>
    </citation>
    <scope>NUCLEOTIDE SEQUENCE [LARGE SCALE GENOMIC DNA]</scope>
</reference>
<evidence type="ECO:0000313" key="1">
    <source>
        <dbReference type="EMBL" id="SJK83507.1"/>
    </source>
</evidence>
<dbReference type="EMBL" id="LT719075">
    <property type="protein sequence ID" value="SJK83507.1"/>
    <property type="molecule type" value="Genomic_DNA"/>
</dbReference>
<dbReference type="Proteomes" id="UP000245997">
    <property type="component" value="Plasmid pAA"/>
</dbReference>
<gene>
    <name evidence="1" type="ORF">BQ8769_125</name>
</gene>
<protein>
    <submittedName>
        <fullName evidence="1">AaiM</fullName>
    </submittedName>
</protein>
<accession>A0A1W1EMC4</accession>
<proteinExistence type="predicted"/>
<sequence>MFVNTMKEAASRSCLTICKLCSGSDIKERPPHSARVCCSPDECQYPWADFSYSLSFPGTKHVI</sequence>
<name>A0A1W1EMC4_ECOLX</name>
<organism evidence="1 2">
    <name type="scientific">Escherichia coli</name>
    <dbReference type="NCBI Taxonomy" id="562"/>
    <lineage>
        <taxon>Bacteria</taxon>
        <taxon>Pseudomonadati</taxon>
        <taxon>Pseudomonadota</taxon>
        <taxon>Gammaproteobacteria</taxon>
        <taxon>Enterobacterales</taxon>
        <taxon>Enterobacteriaceae</taxon>
        <taxon>Escherichia</taxon>
    </lineage>
</organism>
<dbReference type="AlphaFoldDB" id="A0A1W1EMC4"/>
<evidence type="ECO:0000313" key="2">
    <source>
        <dbReference type="Proteomes" id="UP000245997"/>
    </source>
</evidence>